<evidence type="ECO:0000313" key="4">
    <source>
        <dbReference type="EMBL" id="OOG22634.1"/>
    </source>
</evidence>
<protein>
    <recommendedName>
        <fullName evidence="3">CBS domain-containing protein</fullName>
    </recommendedName>
</protein>
<dbReference type="Proteomes" id="UP000189462">
    <property type="component" value="Unassembled WGS sequence"/>
</dbReference>
<dbReference type="Pfam" id="PF00571">
    <property type="entry name" value="CBS"/>
    <property type="match status" value="2"/>
</dbReference>
<evidence type="ECO:0000256" key="2">
    <source>
        <dbReference type="PROSITE-ProRule" id="PRU00703"/>
    </source>
</evidence>
<comment type="caution">
    <text evidence="4">The sequence shown here is derived from an EMBL/GenBank/DDBJ whole genome shotgun (WGS) entry which is preliminary data.</text>
</comment>
<name>A0A1V3NC90_9GAMM</name>
<dbReference type="InterPro" id="IPR051257">
    <property type="entry name" value="Diverse_CBS-Domain"/>
</dbReference>
<feature type="domain" description="CBS" evidence="3">
    <location>
        <begin position="25"/>
        <end position="83"/>
    </location>
</feature>
<dbReference type="InterPro" id="IPR046342">
    <property type="entry name" value="CBS_dom_sf"/>
</dbReference>
<dbReference type="PANTHER" id="PTHR43080:SF2">
    <property type="entry name" value="CBS DOMAIN-CONTAINING PROTEIN"/>
    <property type="match status" value="1"/>
</dbReference>
<evidence type="ECO:0000256" key="1">
    <source>
        <dbReference type="ARBA" id="ARBA00023122"/>
    </source>
</evidence>
<dbReference type="PROSITE" id="PS51371">
    <property type="entry name" value="CBS"/>
    <property type="match status" value="2"/>
</dbReference>
<dbReference type="SUPFAM" id="SSF54631">
    <property type="entry name" value="CBS-domain pair"/>
    <property type="match status" value="1"/>
</dbReference>
<dbReference type="PANTHER" id="PTHR43080">
    <property type="entry name" value="CBS DOMAIN-CONTAINING PROTEIN CBSX3, MITOCHONDRIAL"/>
    <property type="match status" value="1"/>
</dbReference>
<dbReference type="InterPro" id="IPR000644">
    <property type="entry name" value="CBS_dom"/>
</dbReference>
<dbReference type="EMBL" id="MVBK01000099">
    <property type="protein sequence ID" value="OOG22634.1"/>
    <property type="molecule type" value="Genomic_DNA"/>
</dbReference>
<organism evidence="4 5">
    <name type="scientific">Thioalkalivibrio denitrificans</name>
    <dbReference type="NCBI Taxonomy" id="108003"/>
    <lineage>
        <taxon>Bacteria</taxon>
        <taxon>Pseudomonadati</taxon>
        <taxon>Pseudomonadota</taxon>
        <taxon>Gammaproteobacteria</taxon>
        <taxon>Chromatiales</taxon>
        <taxon>Ectothiorhodospiraceae</taxon>
        <taxon>Thioalkalivibrio</taxon>
    </lineage>
</organism>
<dbReference type="CDD" id="cd04586">
    <property type="entry name" value="CBS_pair_BON_assoc"/>
    <property type="match status" value="1"/>
</dbReference>
<sequence>MALHTRAERHARFRVTGNLRVEDMMTQSVVTVEADCSLSEAAHLLVTHRISGLPVVDSDKRLRGVITEADFLRTLGVPSHHPTHSLWQTLEAMFAHHSGLQEPTGTVEEVMVTDVITATPEHTLHDVLDLMKKNRIKRLVVCDDARRVVGMITRSDLVRVFFDRIRQAGDEAPPATIADD</sequence>
<dbReference type="AlphaFoldDB" id="A0A1V3NC90"/>
<reference evidence="4 5" key="1">
    <citation type="submission" date="2017-02" db="EMBL/GenBank/DDBJ databases">
        <title>Genomic diversity within the haloalkaliphilic genus Thioalkalivibrio.</title>
        <authorList>
            <person name="Ahn A.-C."/>
            <person name="Meier-Kolthoff J."/>
            <person name="Overmars L."/>
            <person name="Richter M."/>
            <person name="Woyke T."/>
            <person name="Sorokin D.Y."/>
            <person name="Muyzer G."/>
        </authorList>
    </citation>
    <scope>NUCLEOTIDE SEQUENCE [LARGE SCALE GENOMIC DNA]</scope>
    <source>
        <strain evidence="4 5">ALJD</strain>
    </source>
</reference>
<accession>A0A1V3NC90</accession>
<evidence type="ECO:0000259" key="3">
    <source>
        <dbReference type="PROSITE" id="PS51371"/>
    </source>
</evidence>
<keyword evidence="5" id="KW-1185">Reference proteome</keyword>
<dbReference type="Gene3D" id="3.10.580.10">
    <property type="entry name" value="CBS-domain"/>
    <property type="match status" value="1"/>
</dbReference>
<evidence type="ECO:0000313" key="5">
    <source>
        <dbReference type="Proteomes" id="UP000189462"/>
    </source>
</evidence>
<keyword evidence="1 2" id="KW-0129">CBS domain</keyword>
<dbReference type="SMART" id="SM00116">
    <property type="entry name" value="CBS"/>
    <property type="match status" value="2"/>
</dbReference>
<proteinExistence type="predicted"/>
<feature type="domain" description="CBS" evidence="3">
    <location>
        <begin position="111"/>
        <end position="171"/>
    </location>
</feature>
<gene>
    <name evidence="4" type="ORF">B1C78_14440</name>
</gene>